<keyword evidence="5 9" id="KW-1133">Transmembrane helix</keyword>
<evidence type="ECO:0000256" key="5">
    <source>
        <dbReference type="ARBA" id="ARBA00022989"/>
    </source>
</evidence>
<dbReference type="Gene3D" id="3.80.10.10">
    <property type="entry name" value="Ribonuclease Inhibitor"/>
    <property type="match status" value="1"/>
</dbReference>
<dbReference type="EMBL" id="JBGMDY010000003">
    <property type="protein sequence ID" value="KAL2340589.1"/>
    <property type="molecule type" value="Genomic_DNA"/>
</dbReference>
<proteinExistence type="predicted"/>
<keyword evidence="12" id="KW-1185">Reference proteome</keyword>
<dbReference type="FunFam" id="3.80.10.10:FF:000129">
    <property type="entry name" value="Leucine-rich repeat receptor-like kinase"/>
    <property type="match status" value="1"/>
</dbReference>
<comment type="caution">
    <text evidence="11">The sequence shown here is derived from an EMBL/GenBank/DDBJ whole genome shotgun (WGS) entry which is preliminary data.</text>
</comment>
<evidence type="ECO:0000313" key="12">
    <source>
        <dbReference type="Proteomes" id="UP001603857"/>
    </source>
</evidence>
<evidence type="ECO:0000256" key="1">
    <source>
        <dbReference type="ARBA" id="ARBA00022614"/>
    </source>
</evidence>
<organism evidence="11 12">
    <name type="scientific">Flemingia macrophylla</name>
    <dbReference type="NCBI Taxonomy" id="520843"/>
    <lineage>
        <taxon>Eukaryota</taxon>
        <taxon>Viridiplantae</taxon>
        <taxon>Streptophyta</taxon>
        <taxon>Embryophyta</taxon>
        <taxon>Tracheophyta</taxon>
        <taxon>Spermatophyta</taxon>
        <taxon>Magnoliopsida</taxon>
        <taxon>eudicotyledons</taxon>
        <taxon>Gunneridae</taxon>
        <taxon>Pentapetalae</taxon>
        <taxon>rosids</taxon>
        <taxon>fabids</taxon>
        <taxon>Fabales</taxon>
        <taxon>Fabaceae</taxon>
        <taxon>Papilionoideae</taxon>
        <taxon>50 kb inversion clade</taxon>
        <taxon>NPAAA clade</taxon>
        <taxon>indigoferoid/millettioid clade</taxon>
        <taxon>Phaseoleae</taxon>
        <taxon>Flemingia</taxon>
    </lineage>
</organism>
<feature type="domain" description="Protein kinase" evidence="10">
    <location>
        <begin position="342"/>
        <end position="639"/>
    </location>
</feature>
<dbReference type="Gene3D" id="3.30.200.20">
    <property type="entry name" value="Phosphorylase Kinase, domain 1"/>
    <property type="match status" value="1"/>
</dbReference>
<keyword evidence="6 9" id="KW-0472">Membrane</keyword>
<feature type="region of interest" description="Disordered" evidence="8">
    <location>
        <begin position="677"/>
        <end position="700"/>
    </location>
</feature>
<dbReference type="InterPro" id="IPR032675">
    <property type="entry name" value="LRR_dom_sf"/>
</dbReference>
<keyword evidence="4" id="KW-0677">Repeat</keyword>
<dbReference type="PANTHER" id="PTHR46084">
    <property type="entry name" value="PROTEIN MALE DISCOVERER 2"/>
    <property type="match status" value="1"/>
</dbReference>
<feature type="compositionally biased region" description="Polar residues" evidence="8">
    <location>
        <begin position="280"/>
        <end position="290"/>
    </location>
</feature>
<evidence type="ECO:0000256" key="3">
    <source>
        <dbReference type="ARBA" id="ARBA00022729"/>
    </source>
</evidence>
<dbReference type="Pfam" id="PF08263">
    <property type="entry name" value="LRRNT_2"/>
    <property type="match status" value="1"/>
</dbReference>
<dbReference type="Proteomes" id="UP001603857">
    <property type="component" value="Unassembled WGS sequence"/>
</dbReference>
<dbReference type="SUPFAM" id="SSF52058">
    <property type="entry name" value="L domain-like"/>
    <property type="match status" value="1"/>
</dbReference>
<feature type="transmembrane region" description="Helical" evidence="9">
    <location>
        <begin position="314"/>
        <end position="337"/>
    </location>
</feature>
<dbReference type="Gene3D" id="1.10.510.10">
    <property type="entry name" value="Transferase(Phosphotransferase) domain 1"/>
    <property type="match status" value="1"/>
</dbReference>
<dbReference type="InterPro" id="IPR001245">
    <property type="entry name" value="Ser-Thr/Tyr_kinase_cat_dom"/>
</dbReference>
<keyword evidence="1" id="KW-0433">Leucine-rich repeat</keyword>
<evidence type="ECO:0000256" key="7">
    <source>
        <dbReference type="ARBA" id="ARBA00046288"/>
    </source>
</evidence>
<dbReference type="InterPro" id="IPR001611">
    <property type="entry name" value="Leu-rich_rpt"/>
</dbReference>
<evidence type="ECO:0000313" key="11">
    <source>
        <dbReference type="EMBL" id="KAL2340589.1"/>
    </source>
</evidence>
<dbReference type="GO" id="GO:0012505">
    <property type="term" value="C:endomembrane system"/>
    <property type="evidence" value="ECO:0007669"/>
    <property type="project" value="UniProtKB-SubCell"/>
</dbReference>
<evidence type="ECO:0000256" key="2">
    <source>
        <dbReference type="ARBA" id="ARBA00022692"/>
    </source>
</evidence>
<evidence type="ECO:0000256" key="4">
    <source>
        <dbReference type="ARBA" id="ARBA00022737"/>
    </source>
</evidence>
<dbReference type="SUPFAM" id="SSF56112">
    <property type="entry name" value="Protein kinase-like (PK-like)"/>
    <property type="match status" value="1"/>
</dbReference>
<protein>
    <recommendedName>
        <fullName evidence="10">Protein kinase domain-containing protein</fullName>
    </recommendedName>
</protein>
<comment type="subcellular location">
    <subcellularLocation>
        <location evidence="7">Endomembrane system</location>
        <topology evidence="7">Single-pass type I membrane protein</topology>
    </subcellularLocation>
</comment>
<evidence type="ECO:0000256" key="9">
    <source>
        <dbReference type="SAM" id="Phobius"/>
    </source>
</evidence>
<evidence type="ECO:0000259" key="10">
    <source>
        <dbReference type="PROSITE" id="PS50011"/>
    </source>
</evidence>
<name>A0ABD1MXR4_9FABA</name>
<feature type="compositionally biased region" description="Low complexity" evidence="8">
    <location>
        <begin position="298"/>
        <end position="309"/>
    </location>
</feature>
<gene>
    <name evidence="11" type="ORF">Fmac_008529</name>
</gene>
<dbReference type="Pfam" id="PF07714">
    <property type="entry name" value="PK_Tyr_Ser-Thr"/>
    <property type="match status" value="1"/>
</dbReference>
<dbReference type="PANTHER" id="PTHR46084:SF15">
    <property type="entry name" value="LRR RECEPTOR-LIKE KINASE"/>
    <property type="match status" value="1"/>
</dbReference>
<accession>A0ABD1MXR4</accession>
<feature type="region of interest" description="Disordered" evidence="8">
    <location>
        <begin position="267"/>
        <end position="309"/>
    </location>
</feature>
<feature type="compositionally biased region" description="Basic and acidic residues" evidence="8">
    <location>
        <begin position="682"/>
        <end position="700"/>
    </location>
</feature>
<dbReference type="Pfam" id="PF00560">
    <property type="entry name" value="LRR_1"/>
    <property type="match status" value="1"/>
</dbReference>
<dbReference type="InterPro" id="IPR011009">
    <property type="entry name" value="Kinase-like_dom_sf"/>
</dbReference>
<dbReference type="AlphaFoldDB" id="A0ABD1MXR4"/>
<dbReference type="InterPro" id="IPR000719">
    <property type="entry name" value="Prot_kinase_dom"/>
</dbReference>
<dbReference type="InterPro" id="IPR013210">
    <property type="entry name" value="LRR_N_plant-typ"/>
</dbReference>
<evidence type="ECO:0000256" key="8">
    <source>
        <dbReference type="SAM" id="MobiDB-lite"/>
    </source>
</evidence>
<reference evidence="11 12" key="1">
    <citation type="submission" date="2024-08" db="EMBL/GenBank/DDBJ databases">
        <title>Insights into the chromosomal genome structure of Flemingia macrophylla.</title>
        <authorList>
            <person name="Ding Y."/>
            <person name="Zhao Y."/>
            <person name="Bi W."/>
            <person name="Wu M."/>
            <person name="Zhao G."/>
            <person name="Gong Y."/>
            <person name="Li W."/>
            <person name="Zhang P."/>
        </authorList>
    </citation>
    <scope>NUCLEOTIDE SEQUENCE [LARGE SCALE GENOMIC DNA]</scope>
    <source>
        <strain evidence="11">DYQJB</strain>
        <tissue evidence="11">Leaf</tissue>
    </source>
</reference>
<dbReference type="FunFam" id="3.30.200.20:FF:000489">
    <property type="entry name" value="Inactive receptor-like serine/threonine-protein kinase"/>
    <property type="match status" value="1"/>
</dbReference>
<evidence type="ECO:0000256" key="6">
    <source>
        <dbReference type="ARBA" id="ARBA00023136"/>
    </source>
</evidence>
<keyword evidence="2 9" id="KW-0812">Transmembrane</keyword>
<dbReference type="PROSITE" id="PS50011">
    <property type="entry name" value="PROTEIN_KINASE_DOM"/>
    <property type="match status" value="1"/>
</dbReference>
<sequence>MVKEGPITRSKSQELEKAMREAYWLSRNIDIVPITSWHWLHKEMEMRWNTFGFCLRIYICLISMSGIKECLSLNDEGLALLEFRARITYDPYNALANWNPNDCDPCKWFGVHCLDGKVKKLELKALSLGGTLAPELGKLSHLNSLVLCKNSFSGAIPKELGDIPKLELLDLRENNLSRSIPSEIGNMSLLKHLFKFGKPALHGHEKDYCDLYPSSNVPEIAANVPEFASYARRRLLQSSGSNLVAVPFSGKQTIEFSSGSTTISSGSFPAIQDDNKKQKQSPAPSHSTSDSPHDASDENQTSQQQTNNDSSGNLWKYITISVVVVLIIFITILLYIWRKRAVKVITPWKTGISGQLRKAFITGVPKLNRAELETACEDFSNVVIGGFEGCNIYKGTLSSGVEIAVVSTLVTSSQDWSKTMETNYRRKIDTLSRINHKNFINLIGFCEEEEPFTRMLVFEYAPNGNVFEHLHVKEMERLNWSERVRIIMGIAYCLEYMHHDLNPPLPHNNLSSYTVFLTDDFAAKVAELTFKNIGEPAKTDSKKSEASFQDEFKKSVYDFGMLVLEIISGKLPYSEEQGNLVAEYLSDKKSINYMVDPTLEAFKENELDVICEVIQECIQHDQNLRPTMRDVTSELRERLGVTPELAVPRLSPLWWAELEILSTSHKVTHPYSSLDQPGLTVNKEDGDGEGFREKGARPSGAKRELCKMGMESLRHLKRRCEELVDNTFMFILSGNSLNAPTTSITIFPPSETSTAHRTPLRRRNTKLVGPRTEPGFPKTKVSPGELRSRSLLEEIFLSFFVV</sequence>
<keyword evidence="3" id="KW-0732">Signal</keyword>